<dbReference type="Proteomes" id="UP000031668">
    <property type="component" value="Unassembled WGS sequence"/>
</dbReference>
<name>A0A0C2MVV4_THEKT</name>
<dbReference type="AlphaFoldDB" id="A0A0C2MVV4"/>
<evidence type="ECO:0000313" key="3">
    <source>
        <dbReference type="Proteomes" id="UP000031668"/>
    </source>
</evidence>
<gene>
    <name evidence="2" type="ORF">RF11_06747</name>
</gene>
<keyword evidence="3" id="KW-1185">Reference proteome</keyword>
<protein>
    <submittedName>
        <fullName evidence="2">Uncharacterized protein</fullName>
    </submittedName>
</protein>
<reference evidence="2 3" key="1">
    <citation type="journal article" date="2014" name="Genome Biol. Evol.">
        <title>The genome of the myxosporean Thelohanellus kitauei shows adaptations to nutrient acquisition within its fish host.</title>
        <authorList>
            <person name="Yang Y."/>
            <person name="Xiong J."/>
            <person name="Zhou Z."/>
            <person name="Huo F."/>
            <person name="Miao W."/>
            <person name="Ran C."/>
            <person name="Liu Y."/>
            <person name="Zhang J."/>
            <person name="Feng J."/>
            <person name="Wang M."/>
            <person name="Wang M."/>
            <person name="Wang L."/>
            <person name="Yao B."/>
        </authorList>
    </citation>
    <scope>NUCLEOTIDE SEQUENCE [LARGE SCALE GENOMIC DNA]</scope>
    <source>
        <strain evidence="2">Wuqing</strain>
    </source>
</reference>
<organism evidence="2 3">
    <name type="scientific">Thelohanellus kitauei</name>
    <name type="common">Myxosporean</name>
    <dbReference type="NCBI Taxonomy" id="669202"/>
    <lineage>
        <taxon>Eukaryota</taxon>
        <taxon>Metazoa</taxon>
        <taxon>Cnidaria</taxon>
        <taxon>Myxozoa</taxon>
        <taxon>Myxosporea</taxon>
        <taxon>Bivalvulida</taxon>
        <taxon>Platysporina</taxon>
        <taxon>Myxobolidae</taxon>
        <taxon>Thelohanellus</taxon>
    </lineage>
</organism>
<comment type="caution">
    <text evidence="2">The sequence shown here is derived from an EMBL/GenBank/DDBJ whole genome shotgun (WGS) entry which is preliminary data.</text>
</comment>
<feature type="chain" id="PRO_5002169014" evidence="1">
    <location>
        <begin position="17"/>
        <end position="141"/>
    </location>
</feature>
<evidence type="ECO:0000313" key="2">
    <source>
        <dbReference type="EMBL" id="KII68305.1"/>
    </source>
</evidence>
<dbReference type="EMBL" id="JWZT01002870">
    <property type="protein sequence ID" value="KII68305.1"/>
    <property type="molecule type" value="Genomic_DNA"/>
</dbReference>
<keyword evidence="1" id="KW-0732">Signal</keyword>
<accession>A0A0C2MVV4</accession>
<proteinExistence type="predicted"/>
<evidence type="ECO:0000256" key="1">
    <source>
        <dbReference type="SAM" id="SignalP"/>
    </source>
</evidence>
<sequence length="141" mass="17273">MLYALILIGFVLKTNTEEIPENGKEEKPDKATIEELFPIKVKQTRYQEWEKAQEWDSRVLIYLLQRYRRYKSLTKYKVVRVAFGIERGDFIRIFELQCRKRKYIYVIFFIKTRPESLYKNGQLFKVLYKKPFENQEEKQTK</sequence>
<feature type="signal peptide" evidence="1">
    <location>
        <begin position="1"/>
        <end position="16"/>
    </location>
</feature>